<keyword evidence="3" id="KW-0813">Transport</keyword>
<evidence type="ECO:0000256" key="2">
    <source>
        <dbReference type="ARBA" id="ARBA00005653"/>
    </source>
</evidence>
<name>A0A2I0KCA4_PUNGR</name>
<dbReference type="EMBL" id="PGOL01000684">
    <property type="protein sequence ID" value="PKI66167.1"/>
    <property type="molecule type" value="Genomic_DNA"/>
</dbReference>
<dbReference type="PANTHER" id="PTHR13462">
    <property type="entry name" value="CALCIUM UNIPORTER PROTEIN, MITOCHONDRIAL"/>
    <property type="match status" value="1"/>
</dbReference>
<organism evidence="12 13">
    <name type="scientific">Punica granatum</name>
    <name type="common">Pomegranate</name>
    <dbReference type="NCBI Taxonomy" id="22663"/>
    <lineage>
        <taxon>Eukaryota</taxon>
        <taxon>Viridiplantae</taxon>
        <taxon>Streptophyta</taxon>
        <taxon>Embryophyta</taxon>
        <taxon>Tracheophyta</taxon>
        <taxon>Spermatophyta</taxon>
        <taxon>Magnoliopsida</taxon>
        <taxon>eudicotyledons</taxon>
        <taxon>Gunneridae</taxon>
        <taxon>Pentapetalae</taxon>
        <taxon>rosids</taxon>
        <taxon>malvids</taxon>
        <taxon>Myrtales</taxon>
        <taxon>Lythraceae</taxon>
        <taxon>Punica</taxon>
    </lineage>
</organism>
<dbReference type="InterPro" id="IPR039055">
    <property type="entry name" value="MCU_fam"/>
</dbReference>
<feature type="transmembrane region" description="Helical" evidence="10">
    <location>
        <begin position="246"/>
        <end position="266"/>
    </location>
</feature>
<protein>
    <recommendedName>
        <fullName evidence="11">Calcium uniporter protein C-terminal domain-containing protein</fullName>
    </recommendedName>
</protein>
<dbReference type="GO" id="GO:0015292">
    <property type="term" value="F:uniporter activity"/>
    <property type="evidence" value="ECO:0007669"/>
    <property type="project" value="TreeGrafter"/>
</dbReference>
<keyword evidence="8" id="KW-0406">Ion transport</keyword>
<evidence type="ECO:0000256" key="10">
    <source>
        <dbReference type="SAM" id="Phobius"/>
    </source>
</evidence>
<dbReference type="STRING" id="22663.A0A2I0KCA4"/>
<keyword evidence="6" id="KW-0106">Calcium</keyword>
<dbReference type="GO" id="GO:0005262">
    <property type="term" value="F:calcium channel activity"/>
    <property type="evidence" value="ECO:0007669"/>
    <property type="project" value="TreeGrafter"/>
</dbReference>
<gene>
    <name evidence="12" type="ORF">CRG98_013420</name>
</gene>
<dbReference type="GO" id="GO:1990246">
    <property type="term" value="C:uniplex complex"/>
    <property type="evidence" value="ECO:0007669"/>
    <property type="project" value="TreeGrafter"/>
</dbReference>
<evidence type="ECO:0000313" key="12">
    <source>
        <dbReference type="EMBL" id="PKI66167.1"/>
    </source>
</evidence>
<keyword evidence="4" id="KW-0109">Calcium transport</keyword>
<comment type="caution">
    <text evidence="12">The sequence shown here is derived from an EMBL/GenBank/DDBJ whole genome shotgun (WGS) entry which is preliminary data.</text>
</comment>
<keyword evidence="5 10" id="KW-0812">Transmembrane</keyword>
<feature type="domain" description="Calcium uniporter protein C-terminal" evidence="11">
    <location>
        <begin position="158"/>
        <end position="330"/>
    </location>
</feature>
<dbReference type="InterPro" id="IPR006769">
    <property type="entry name" value="MCU_C"/>
</dbReference>
<feature type="transmembrane region" description="Helical" evidence="10">
    <location>
        <begin position="272"/>
        <end position="292"/>
    </location>
</feature>
<keyword evidence="13" id="KW-1185">Reference proteome</keyword>
<evidence type="ECO:0000256" key="1">
    <source>
        <dbReference type="ARBA" id="ARBA00004141"/>
    </source>
</evidence>
<accession>A0A2I0KCA4</accession>
<dbReference type="GO" id="GO:0051560">
    <property type="term" value="P:mitochondrial calcium ion homeostasis"/>
    <property type="evidence" value="ECO:0007669"/>
    <property type="project" value="InterPro"/>
</dbReference>
<evidence type="ECO:0000256" key="5">
    <source>
        <dbReference type="ARBA" id="ARBA00022692"/>
    </source>
</evidence>
<dbReference type="Pfam" id="PF04678">
    <property type="entry name" value="MCU"/>
    <property type="match status" value="1"/>
</dbReference>
<evidence type="ECO:0000256" key="7">
    <source>
        <dbReference type="ARBA" id="ARBA00022989"/>
    </source>
</evidence>
<sequence length="367" mass="41104">MALKRTLAQRLFNISKVSRQALTGGCRAAPAAQSGIVSRSQPAIDDDPGDNGVFRRYLHKRAVTTPELRSAVPLGDGLRERIKALDVARGRIRLDGLTPPPAPVGEEPPELTAEDARKLLRVAQLEAVRARLREIREIWITYPEFVRVCGEVCSDPGQGIGLAKLLDESGNVVVFENMVLLRPDMGGPQCAVSDFYELGKVTKAIAGLIPLPERGRNDPRRKELKELEKVKSEIEREAESQVRKELWAGLGFLVVQTAAFMRLTFWELTWDVMEPICFYVTSFYFIVGYAFFLKTSREPSFEGFFHSRLLAKQKRLMRAQNFNLKRYEELRSAFHPQAMKIPSAASSPEDGITLGFGLSGDPVETRN</sequence>
<keyword evidence="9 10" id="KW-0472">Membrane</keyword>
<evidence type="ECO:0000256" key="9">
    <source>
        <dbReference type="ARBA" id="ARBA00023136"/>
    </source>
</evidence>
<keyword evidence="7 10" id="KW-1133">Transmembrane helix</keyword>
<evidence type="ECO:0000256" key="4">
    <source>
        <dbReference type="ARBA" id="ARBA00022568"/>
    </source>
</evidence>
<evidence type="ECO:0000313" key="13">
    <source>
        <dbReference type="Proteomes" id="UP000233551"/>
    </source>
</evidence>
<comment type="similarity">
    <text evidence="2">Belongs to the MCU (TC 1.A.77) family.</text>
</comment>
<evidence type="ECO:0000256" key="3">
    <source>
        <dbReference type="ARBA" id="ARBA00022448"/>
    </source>
</evidence>
<comment type="subcellular location">
    <subcellularLocation>
        <location evidence="1">Membrane</location>
        <topology evidence="1">Multi-pass membrane protein</topology>
    </subcellularLocation>
</comment>
<evidence type="ECO:0000256" key="6">
    <source>
        <dbReference type="ARBA" id="ARBA00022837"/>
    </source>
</evidence>
<dbReference type="PANTHER" id="PTHR13462:SF31">
    <property type="entry name" value="CALCIUM UNIPORTER PROTEIN 1, MITOCHONDRIAL"/>
    <property type="match status" value="1"/>
</dbReference>
<evidence type="ECO:0000256" key="8">
    <source>
        <dbReference type="ARBA" id="ARBA00023065"/>
    </source>
</evidence>
<evidence type="ECO:0000259" key="11">
    <source>
        <dbReference type="Pfam" id="PF04678"/>
    </source>
</evidence>
<reference evidence="12 13" key="1">
    <citation type="submission" date="2017-11" db="EMBL/GenBank/DDBJ databases">
        <title>De-novo sequencing of pomegranate (Punica granatum L.) genome.</title>
        <authorList>
            <person name="Akparov Z."/>
            <person name="Amiraslanov A."/>
            <person name="Hajiyeva S."/>
            <person name="Abbasov M."/>
            <person name="Kaur K."/>
            <person name="Hamwieh A."/>
            <person name="Solovyev V."/>
            <person name="Salamov A."/>
            <person name="Braich B."/>
            <person name="Kosarev P."/>
            <person name="Mahmoud A."/>
            <person name="Hajiyev E."/>
            <person name="Babayeva S."/>
            <person name="Izzatullayeva V."/>
            <person name="Mammadov A."/>
            <person name="Mammadov A."/>
            <person name="Sharifova S."/>
            <person name="Ojaghi J."/>
            <person name="Eynullazada K."/>
            <person name="Bayramov B."/>
            <person name="Abdulazimova A."/>
            <person name="Shahmuradov I."/>
        </authorList>
    </citation>
    <scope>NUCLEOTIDE SEQUENCE [LARGE SCALE GENOMIC DNA]</scope>
    <source>
        <strain evidence="13">cv. AG2017</strain>
        <tissue evidence="12">Leaf</tissue>
    </source>
</reference>
<dbReference type="GO" id="GO:0036444">
    <property type="term" value="P:calcium import into the mitochondrion"/>
    <property type="evidence" value="ECO:0007669"/>
    <property type="project" value="TreeGrafter"/>
</dbReference>
<proteinExistence type="inferred from homology"/>
<dbReference type="AlphaFoldDB" id="A0A2I0KCA4"/>
<dbReference type="Proteomes" id="UP000233551">
    <property type="component" value="Unassembled WGS sequence"/>
</dbReference>